<evidence type="ECO:0000313" key="1">
    <source>
        <dbReference type="EMBL" id="KAK3586552.1"/>
    </source>
</evidence>
<dbReference type="Proteomes" id="UP001195483">
    <property type="component" value="Unassembled WGS sequence"/>
</dbReference>
<protein>
    <submittedName>
        <fullName evidence="1">Uncharacterized protein</fullName>
    </submittedName>
</protein>
<gene>
    <name evidence="1" type="ORF">CHS0354_022684</name>
</gene>
<reference evidence="1" key="2">
    <citation type="journal article" date="2021" name="Genome Biol. Evol.">
        <title>Developing a high-quality reference genome for a parasitic bivalve with doubly uniparental inheritance (Bivalvia: Unionida).</title>
        <authorList>
            <person name="Smith C.H."/>
        </authorList>
    </citation>
    <scope>NUCLEOTIDE SEQUENCE</scope>
    <source>
        <strain evidence="1">CHS0354</strain>
        <tissue evidence="1">Mantle</tissue>
    </source>
</reference>
<keyword evidence="2" id="KW-1185">Reference proteome</keyword>
<dbReference type="EMBL" id="JAEAOA010001380">
    <property type="protein sequence ID" value="KAK3586552.1"/>
    <property type="molecule type" value="Genomic_DNA"/>
</dbReference>
<proteinExistence type="predicted"/>
<comment type="caution">
    <text evidence="1">The sequence shown here is derived from an EMBL/GenBank/DDBJ whole genome shotgun (WGS) entry which is preliminary data.</text>
</comment>
<organism evidence="1 2">
    <name type="scientific">Potamilus streckersoni</name>
    <dbReference type="NCBI Taxonomy" id="2493646"/>
    <lineage>
        <taxon>Eukaryota</taxon>
        <taxon>Metazoa</taxon>
        <taxon>Spiralia</taxon>
        <taxon>Lophotrochozoa</taxon>
        <taxon>Mollusca</taxon>
        <taxon>Bivalvia</taxon>
        <taxon>Autobranchia</taxon>
        <taxon>Heteroconchia</taxon>
        <taxon>Palaeoheterodonta</taxon>
        <taxon>Unionida</taxon>
        <taxon>Unionoidea</taxon>
        <taxon>Unionidae</taxon>
        <taxon>Ambleminae</taxon>
        <taxon>Lampsilini</taxon>
        <taxon>Potamilus</taxon>
    </lineage>
</organism>
<accession>A0AAE0S6Z6</accession>
<reference evidence="1" key="1">
    <citation type="journal article" date="2021" name="Genome Biol. Evol.">
        <title>A High-Quality Reference Genome for a Parasitic Bivalve with Doubly Uniparental Inheritance (Bivalvia: Unionida).</title>
        <authorList>
            <person name="Smith C.H."/>
        </authorList>
    </citation>
    <scope>NUCLEOTIDE SEQUENCE</scope>
    <source>
        <strain evidence="1">CHS0354</strain>
    </source>
</reference>
<reference evidence="1" key="3">
    <citation type="submission" date="2023-05" db="EMBL/GenBank/DDBJ databases">
        <authorList>
            <person name="Smith C.H."/>
        </authorList>
    </citation>
    <scope>NUCLEOTIDE SEQUENCE</scope>
    <source>
        <strain evidence="1">CHS0354</strain>
        <tissue evidence="1">Mantle</tissue>
    </source>
</reference>
<name>A0AAE0S6Z6_9BIVA</name>
<evidence type="ECO:0000313" key="2">
    <source>
        <dbReference type="Proteomes" id="UP001195483"/>
    </source>
</evidence>
<sequence length="166" mass="19305">MTLMTWDEVLGKDNVVISVSDKGSKLKQSFLSMKLTPTSTNNTAGRLQGIGVRKQWNNSNRKEKCKCFCYDVEDSGDYDCEANEKIKNWHKKQIPDINCAVRRNACQYREEYSLFIYDPKRSKNQRPQIIDSQFYQDNVSGRKQQLYSTVPSGYQKRTLSSYGRFV</sequence>
<dbReference type="AlphaFoldDB" id="A0AAE0S6Z6"/>